<dbReference type="AlphaFoldDB" id="A0A174RLA1"/>
<sequence length="410" mass="45048">MGGFRELCFRRKTVKFLLIQGAEQPRSLIPGDAQLGIVFVLYLHLHAGGGSGKVSHVTDDKLHCLDPARKGFRKSLRDTLIALTGAQPAGDIGFVPVCEQAGGQHLPQIVICFGQIRREKFCDGAISEVFLQKLLKPFLAFCPENGDRECRVTELHIKQTNAGNLKCGIVQIDSIAYMVGRDLLAAVCRVWKCILNLLPLLIGYGYINLMGGFAVPDGNGIALTGNGLAGQIGSLGLFLLSDALHIGCHLPDKRVMIQLFGVNYLTTNNTTLFQGLPDSNRVNIIKAVLFFFCEKPILLDELGNPALYLCPRQIRVSSWNRKGRKIISVFLLQPCRRMLITGVVIHITDNGLLAPNVAIPFLECCINSGLGIHGPRRFCRLRLGHRKSGGLSALRLLDILDLLLLRQEQV</sequence>
<reference evidence="1 2" key="1">
    <citation type="submission" date="2015-09" db="EMBL/GenBank/DDBJ databases">
        <authorList>
            <consortium name="Pathogen Informatics"/>
        </authorList>
    </citation>
    <scope>NUCLEOTIDE SEQUENCE [LARGE SCALE GENOMIC DNA]</scope>
    <source>
        <strain evidence="1 2">2789STDY5834865</strain>
    </source>
</reference>
<organism evidence="1 2">
    <name type="scientific">Enterocloster clostridioformis</name>
    <dbReference type="NCBI Taxonomy" id="1531"/>
    <lineage>
        <taxon>Bacteria</taxon>
        <taxon>Bacillati</taxon>
        <taxon>Bacillota</taxon>
        <taxon>Clostridia</taxon>
        <taxon>Lachnospirales</taxon>
        <taxon>Lachnospiraceae</taxon>
        <taxon>Enterocloster</taxon>
    </lineage>
</organism>
<accession>A0A174RLA1</accession>
<dbReference type="Proteomes" id="UP000095512">
    <property type="component" value="Unassembled WGS sequence"/>
</dbReference>
<gene>
    <name evidence="1" type="ORF">ERS852480_04227</name>
</gene>
<protein>
    <submittedName>
        <fullName evidence="1">Uncharacterized protein</fullName>
    </submittedName>
</protein>
<evidence type="ECO:0000313" key="2">
    <source>
        <dbReference type="Proteomes" id="UP000095512"/>
    </source>
</evidence>
<name>A0A174RLA1_9FIRM</name>
<evidence type="ECO:0000313" key="1">
    <source>
        <dbReference type="EMBL" id="CUP84881.1"/>
    </source>
</evidence>
<dbReference type="EMBL" id="CZAB01000056">
    <property type="protein sequence ID" value="CUP84881.1"/>
    <property type="molecule type" value="Genomic_DNA"/>
</dbReference>
<proteinExistence type="predicted"/>